<feature type="region of interest" description="Disordered" evidence="8">
    <location>
        <begin position="125"/>
        <end position="172"/>
    </location>
</feature>
<evidence type="ECO:0000256" key="2">
    <source>
        <dbReference type="ARBA" id="ARBA00022737"/>
    </source>
</evidence>
<accession>A0A811RH50</accession>
<evidence type="ECO:0000313" key="10">
    <source>
        <dbReference type="EMBL" id="CAD6269671.1"/>
    </source>
</evidence>
<gene>
    <name evidence="10" type="ORF">NCGR_LOCUS52973</name>
</gene>
<dbReference type="GO" id="GO:0008270">
    <property type="term" value="F:zinc ion binding"/>
    <property type="evidence" value="ECO:0007669"/>
    <property type="project" value="UniProtKB-KW"/>
</dbReference>
<dbReference type="GO" id="GO:0000976">
    <property type="term" value="F:transcription cis-regulatory region binding"/>
    <property type="evidence" value="ECO:0007669"/>
    <property type="project" value="TreeGrafter"/>
</dbReference>
<evidence type="ECO:0000256" key="1">
    <source>
        <dbReference type="ARBA" id="ARBA00022723"/>
    </source>
</evidence>
<evidence type="ECO:0000256" key="8">
    <source>
        <dbReference type="SAM" id="MobiDB-lite"/>
    </source>
</evidence>
<dbReference type="AlphaFoldDB" id="A0A811RH50"/>
<dbReference type="Gene3D" id="3.30.160.60">
    <property type="entry name" value="Classic Zinc Finger"/>
    <property type="match status" value="1"/>
</dbReference>
<proteinExistence type="predicted"/>
<dbReference type="InterPro" id="IPR013087">
    <property type="entry name" value="Znf_C2H2_type"/>
</dbReference>
<comment type="caution">
    <text evidence="10">The sequence shown here is derived from an EMBL/GenBank/DDBJ whole genome shotgun (WGS) entry which is preliminary data.</text>
</comment>
<keyword evidence="5" id="KW-0805">Transcription regulation</keyword>
<dbReference type="PANTHER" id="PTHR45988">
    <property type="entry name" value="C2H2 TYPE ZINC FINGER TRANSCRIPTION FACTOR FAMILY-RELATED"/>
    <property type="match status" value="1"/>
</dbReference>
<dbReference type="PROSITE" id="PS50157">
    <property type="entry name" value="ZINC_FINGER_C2H2_2"/>
    <property type="match status" value="2"/>
</dbReference>
<dbReference type="InterPro" id="IPR036236">
    <property type="entry name" value="Znf_C2H2_sf"/>
</dbReference>
<keyword evidence="11" id="KW-1185">Reference proteome</keyword>
<reference evidence="10" key="1">
    <citation type="submission" date="2020-10" db="EMBL/GenBank/DDBJ databases">
        <authorList>
            <person name="Han B."/>
            <person name="Lu T."/>
            <person name="Zhao Q."/>
            <person name="Huang X."/>
            <person name="Zhao Y."/>
        </authorList>
    </citation>
    <scope>NUCLEOTIDE SEQUENCE</scope>
</reference>
<protein>
    <recommendedName>
        <fullName evidence="9">C2H2-type domain-containing protein</fullName>
    </recommendedName>
</protein>
<feature type="region of interest" description="Disordered" evidence="8">
    <location>
        <begin position="228"/>
        <end position="250"/>
    </location>
</feature>
<name>A0A811RH50_9POAL</name>
<dbReference type="InterPro" id="IPR044653">
    <property type="entry name" value="AZF1/2/3-like"/>
</dbReference>
<evidence type="ECO:0000256" key="3">
    <source>
        <dbReference type="ARBA" id="ARBA00022771"/>
    </source>
</evidence>
<dbReference type="GO" id="GO:0003700">
    <property type="term" value="F:DNA-binding transcription factor activity"/>
    <property type="evidence" value="ECO:0007669"/>
    <property type="project" value="InterPro"/>
</dbReference>
<feature type="domain" description="C2H2-type" evidence="9">
    <location>
        <begin position="176"/>
        <end position="201"/>
    </location>
</feature>
<dbReference type="SUPFAM" id="SSF57667">
    <property type="entry name" value="beta-beta-alpha zinc fingers"/>
    <property type="match status" value="1"/>
</dbReference>
<dbReference type="OrthoDB" id="40579at2759"/>
<organism evidence="10 11">
    <name type="scientific">Miscanthus lutarioriparius</name>
    <dbReference type="NCBI Taxonomy" id="422564"/>
    <lineage>
        <taxon>Eukaryota</taxon>
        <taxon>Viridiplantae</taxon>
        <taxon>Streptophyta</taxon>
        <taxon>Embryophyta</taxon>
        <taxon>Tracheophyta</taxon>
        <taxon>Spermatophyta</taxon>
        <taxon>Magnoliopsida</taxon>
        <taxon>Liliopsida</taxon>
        <taxon>Poales</taxon>
        <taxon>Poaceae</taxon>
        <taxon>PACMAD clade</taxon>
        <taxon>Panicoideae</taxon>
        <taxon>Andropogonodae</taxon>
        <taxon>Andropogoneae</taxon>
        <taxon>Saccharinae</taxon>
        <taxon>Miscanthus</taxon>
    </lineage>
</organism>
<dbReference type="GO" id="GO:0005634">
    <property type="term" value="C:nucleus"/>
    <property type="evidence" value="ECO:0007669"/>
    <property type="project" value="TreeGrafter"/>
</dbReference>
<dbReference type="EMBL" id="CAJGYO010000015">
    <property type="protein sequence ID" value="CAD6269671.1"/>
    <property type="molecule type" value="Genomic_DNA"/>
</dbReference>
<evidence type="ECO:0000256" key="7">
    <source>
        <dbReference type="PROSITE-ProRule" id="PRU00042"/>
    </source>
</evidence>
<keyword evidence="2" id="KW-0677">Repeat</keyword>
<keyword evidence="3 7" id="KW-0863">Zinc-finger</keyword>
<feature type="domain" description="C2H2-type" evidence="9">
    <location>
        <begin position="109"/>
        <end position="136"/>
    </location>
</feature>
<evidence type="ECO:0000313" key="11">
    <source>
        <dbReference type="Proteomes" id="UP000604825"/>
    </source>
</evidence>
<feature type="compositionally biased region" description="Low complexity" evidence="8">
    <location>
        <begin position="158"/>
        <end position="168"/>
    </location>
</feature>
<feature type="region of interest" description="Disordered" evidence="8">
    <location>
        <begin position="53"/>
        <end position="73"/>
    </location>
</feature>
<evidence type="ECO:0000259" key="9">
    <source>
        <dbReference type="PROSITE" id="PS50157"/>
    </source>
</evidence>
<evidence type="ECO:0000256" key="4">
    <source>
        <dbReference type="ARBA" id="ARBA00022833"/>
    </source>
</evidence>
<dbReference type="PANTHER" id="PTHR45988:SF1">
    <property type="entry name" value="ZINC FINGER PROTEIN AZF2"/>
    <property type="match status" value="1"/>
</dbReference>
<dbReference type="SMART" id="SM00355">
    <property type="entry name" value="ZnF_C2H2"/>
    <property type="match status" value="2"/>
</dbReference>
<evidence type="ECO:0000256" key="5">
    <source>
        <dbReference type="ARBA" id="ARBA00023015"/>
    </source>
</evidence>
<dbReference type="Proteomes" id="UP000604825">
    <property type="component" value="Unassembled WGS sequence"/>
</dbReference>
<dbReference type="Pfam" id="PF13912">
    <property type="entry name" value="zf-C2H2_6"/>
    <property type="match status" value="2"/>
</dbReference>
<keyword evidence="1" id="KW-0479">Metal-binding</keyword>
<dbReference type="PROSITE" id="PS00028">
    <property type="entry name" value="ZINC_FINGER_C2H2_1"/>
    <property type="match status" value="1"/>
</dbReference>
<evidence type="ECO:0000256" key="6">
    <source>
        <dbReference type="ARBA" id="ARBA00023163"/>
    </source>
</evidence>
<sequence>MAVEAVLDAAGTTRWWLQRITSPRREAAAARRQRRRRVSIRWCSSRSMAKGWRSGSAPGAAATASSCGPARSPPRRSEYLALCLVMLATARRDIPAPVPAPPAQGQQDHGCSVCGKAFPSYQALGGHKASHRTKPSPPAPAMEVVGDHHEEQKPVLPSSSSAGSSADGDNNKPAAHECNVCGKAFPTEQALGGHKRCLYDGTIGSARVLLLRGHQQPRHATAVGRLRPEPAGAAGHDGPRAVLRGGGRRGAQPARLQEASLHDPGLILKLVDQINSKSVH</sequence>
<feature type="compositionally biased region" description="Low complexity" evidence="8">
    <location>
        <begin position="54"/>
        <end position="70"/>
    </location>
</feature>
<keyword evidence="4" id="KW-0862">Zinc</keyword>
<keyword evidence="6" id="KW-0804">Transcription</keyword>